<evidence type="ECO:0000313" key="2">
    <source>
        <dbReference type="EMBL" id="EFR05065.1"/>
    </source>
</evidence>
<feature type="compositionally biased region" description="Basic and acidic residues" evidence="1">
    <location>
        <begin position="45"/>
        <end position="54"/>
    </location>
</feature>
<dbReference type="InParanoid" id="E4V4Z1"/>
<evidence type="ECO:0000256" key="1">
    <source>
        <dbReference type="SAM" id="MobiDB-lite"/>
    </source>
</evidence>
<dbReference type="RefSeq" id="XP_003169900.1">
    <property type="nucleotide sequence ID" value="XM_003169852.1"/>
</dbReference>
<dbReference type="AlphaFoldDB" id="E4V4Z1"/>
<feature type="compositionally biased region" description="Polar residues" evidence="1">
    <location>
        <begin position="114"/>
        <end position="123"/>
    </location>
</feature>
<proteinExistence type="predicted"/>
<keyword evidence="3" id="KW-1185">Reference proteome</keyword>
<name>E4V4Z1_ARTGP</name>
<dbReference type="EMBL" id="DS989829">
    <property type="protein sequence ID" value="EFR05065.1"/>
    <property type="molecule type" value="Genomic_DNA"/>
</dbReference>
<dbReference type="Proteomes" id="UP000002669">
    <property type="component" value="Unassembled WGS sequence"/>
</dbReference>
<evidence type="ECO:0000313" key="3">
    <source>
        <dbReference type="Proteomes" id="UP000002669"/>
    </source>
</evidence>
<feature type="region of interest" description="Disordered" evidence="1">
    <location>
        <begin position="111"/>
        <end position="147"/>
    </location>
</feature>
<dbReference type="HOGENOM" id="CLU_1767620_0_0_1"/>
<protein>
    <submittedName>
        <fullName evidence="2">Uncharacterized protein</fullName>
    </submittedName>
</protein>
<organism evidence="3">
    <name type="scientific">Arthroderma gypseum (strain ATCC MYA-4604 / CBS 118893)</name>
    <name type="common">Microsporum gypseum</name>
    <dbReference type="NCBI Taxonomy" id="535722"/>
    <lineage>
        <taxon>Eukaryota</taxon>
        <taxon>Fungi</taxon>
        <taxon>Dikarya</taxon>
        <taxon>Ascomycota</taxon>
        <taxon>Pezizomycotina</taxon>
        <taxon>Eurotiomycetes</taxon>
        <taxon>Eurotiomycetidae</taxon>
        <taxon>Onygenales</taxon>
        <taxon>Arthrodermataceae</taxon>
        <taxon>Nannizzia</taxon>
    </lineage>
</organism>
<accession>E4V4Z1</accession>
<feature type="region of interest" description="Disordered" evidence="1">
    <location>
        <begin position="45"/>
        <end position="80"/>
    </location>
</feature>
<reference evidence="3" key="1">
    <citation type="journal article" date="2012" name="MBio">
        <title>Comparative genome analysis of Trichophyton rubrum and related dermatophytes reveals candidate genes involved in infection.</title>
        <authorList>
            <person name="Martinez D.A."/>
            <person name="Oliver B.G."/>
            <person name="Graeser Y."/>
            <person name="Goldberg J.M."/>
            <person name="Li W."/>
            <person name="Martinez-Rossi N.M."/>
            <person name="Monod M."/>
            <person name="Shelest E."/>
            <person name="Barton R.C."/>
            <person name="Birch E."/>
            <person name="Brakhage A.A."/>
            <person name="Chen Z."/>
            <person name="Gurr S.J."/>
            <person name="Heiman D."/>
            <person name="Heitman J."/>
            <person name="Kosti I."/>
            <person name="Rossi A."/>
            <person name="Saif S."/>
            <person name="Samalova M."/>
            <person name="Saunders C.W."/>
            <person name="Shea T."/>
            <person name="Summerbell R.C."/>
            <person name="Xu J."/>
            <person name="Young S."/>
            <person name="Zeng Q."/>
            <person name="Birren B.W."/>
            <person name="Cuomo C.A."/>
            <person name="White T.C."/>
        </authorList>
    </citation>
    <scope>NUCLEOTIDE SEQUENCE [LARGE SCALE GENOMIC DNA]</scope>
    <source>
        <strain evidence="3">ATCC MYA-4604 / CBS 118893</strain>
    </source>
</reference>
<dbReference type="VEuPathDB" id="FungiDB:MGYG_09187"/>
<dbReference type="GeneID" id="10025133"/>
<sequence length="147" mass="16735">MLAVFSETVKQAWLCSRIECVVWKAPRASRFISDGLEHVWRYDSRQDKRQRQGRAEVQNSDMTPFGRPISKKIDPSIGGLTRKKQILHRKGLDSVSSGARDDKGMRPVIGWRSLANQEASGTSADIGPIRRGEYGSKQQRSRMRRHV</sequence>
<gene>
    <name evidence="2" type="ORF">MGYG_09187</name>
</gene>